<proteinExistence type="predicted"/>
<dbReference type="AlphaFoldDB" id="A0A438C947"/>
<comment type="caution">
    <text evidence="3">The sequence shown here is derived from an EMBL/GenBank/DDBJ whole genome shotgun (WGS) entry which is preliminary data.</text>
</comment>
<name>A0A438C947_VITVI</name>
<gene>
    <name evidence="3" type="ORF">CK203_111574</name>
</gene>
<dbReference type="EMBL" id="QGNW01002444">
    <property type="protein sequence ID" value="RVW19709.1"/>
    <property type="molecule type" value="Genomic_DNA"/>
</dbReference>
<dbReference type="Proteomes" id="UP000288805">
    <property type="component" value="Unassembled WGS sequence"/>
</dbReference>
<evidence type="ECO:0000256" key="2">
    <source>
        <dbReference type="SAM" id="MobiDB-lite"/>
    </source>
</evidence>
<keyword evidence="1" id="KW-0175">Coiled coil</keyword>
<feature type="region of interest" description="Disordered" evidence="2">
    <location>
        <begin position="92"/>
        <end position="149"/>
    </location>
</feature>
<evidence type="ECO:0000313" key="4">
    <source>
        <dbReference type="Proteomes" id="UP000288805"/>
    </source>
</evidence>
<reference evidence="3 4" key="1">
    <citation type="journal article" date="2018" name="PLoS Genet.">
        <title>Population sequencing reveals clonal diversity and ancestral inbreeding in the grapevine cultivar Chardonnay.</title>
        <authorList>
            <person name="Roach M.J."/>
            <person name="Johnson D.L."/>
            <person name="Bohlmann J."/>
            <person name="van Vuuren H.J."/>
            <person name="Jones S.J."/>
            <person name="Pretorius I.S."/>
            <person name="Schmidt S.A."/>
            <person name="Borneman A.R."/>
        </authorList>
    </citation>
    <scope>NUCLEOTIDE SEQUENCE [LARGE SCALE GENOMIC DNA]</scope>
    <source>
        <strain evidence="4">cv. Chardonnay</strain>
        <tissue evidence="3">Leaf</tissue>
    </source>
</reference>
<accession>A0A438C947</accession>
<sequence>MDSVDSEPYYQSMIDTIAEVGPGIKGPTGYQIGNTYLEDEVQKLEEVIKRLKLDLDRQAKAINEVKLFVDGQGEFGSALTKKAINQSLLGFPSNEEGRETVHEDDGATNRRVDRRTSNATQERDIDSCRKGKAPRTISSSSSSDDGDNRAIGGVGVVEELVALVRVLEEMVALRTVMLVK</sequence>
<evidence type="ECO:0000256" key="1">
    <source>
        <dbReference type="SAM" id="Coils"/>
    </source>
</evidence>
<feature type="coiled-coil region" evidence="1">
    <location>
        <begin position="34"/>
        <end position="61"/>
    </location>
</feature>
<protein>
    <submittedName>
        <fullName evidence="3">Uncharacterized protein</fullName>
    </submittedName>
</protein>
<organism evidence="3 4">
    <name type="scientific">Vitis vinifera</name>
    <name type="common">Grape</name>
    <dbReference type="NCBI Taxonomy" id="29760"/>
    <lineage>
        <taxon>Eukaryota</taxon>
        <taxon>Viridiplantae</taxon>
        <taxon>Streptophyta</taxon>
        <taxon>Embryophyta</taxon>
        <taxon>Tracheophyta</taxon>
        <taxon>Spermatophyta</taxon>
        <taxon>Magnoliopsida</taxon>
        <taxon>eudicotyledons</taxon>
        <taxon>Gunneridae</taxon>
        <taxon>Pentapetalae</taxon>
        <taxon>rosids</taxon>
        <taxon>Vitales</taxon>
        <taxon>Vitaceae</taxon>
        <taxon>Viteae</taxon>
        <taxon>Vitis</taxon>
    </lineage>
</organism>
<feature type="compositionally biased region" description="Basic and acidic residues" evidence="2">
    <location>
        <begin position="95"/>
        <end position="129"/>
    </location>
</feature>
<evidence type="ECO:0000313" key="3">
    <source>
        <dbReference type="EMBL" id="RVW19709.1"/>
    </source>
</evidence>